<keyword evidence="2" id="KW-0732">Signal</keyword>
<dbReference type="SUPFAM" id="SSF47090">
    <property type="entry name" value="PGBD-like"/>
    <property type="match status" value="1"/>
</dbReference>
<dbReference type="Proteomes" id="UP000179003">
    <property type="component" value="Unassembled WGS sequence"/>
</dbReference>
<feature type="signal peptide" evidence="2">
    <location>
        <begin position="1"/>
        <end position="31"/>
    </location>
</feature>
<reference evidence="3 4" key="1">
    <citation type="journal article" date="2016" name="Nat. Commun.">
        <title>Thousands of microbial genomes shed light on interconnected biogeochemical processes in an aquifer system.</title>
        <authorList>
            <person name="Anantharaman K."/>
            <person name="Brown C.T."/>
            <person name="Hug L.A."/>
            <person name="Sharon I."/>
            <person name="Castelle C.J."/>
            <person name="Probst A.J."/>
            <person name="Thomas B.C."/>
            <person name="Singh A."/>
            <person name="Wilkins M.J."/>
            <person name="Karaoz U."/>
            <person name="Brodie E.L."/>
            <person name="Williams K.H."/>
            <person name="Hubbard S.S."/>
            <person name="Banfield J.F."/>
        </authorList>
    </citation>
    <scope>NUCLEOTIDE SEQUENCE [LARGE SCALE GENOMIC DNA]</scope>
</reference>
<evidence type="ECO:0000256" key="1">
    <source>
        <dbReference type="SAM" id="MobiDB-lite"/>
    </source>
</evidence>
<evidence type="ECO:0000313" key="4">
    <source>
        <dbReference type="Proteomes" id="UP000179003"/>
    </source>
</evidence>
<feature type="region of interest" description="Disordered" evidence="1">
    <location>
        <begin position="173"/>
        <end position="210"/>
    </location>
</feature>
<protein>
    <recommendedName>
        <fullName evidence="5">Peptidoglycan binding-like domain-containing protein</fullName>
    </recommendedName>
</protein>
<comment type="caution">
    <text evidence="3">The sequence shown here is derived from an EMBL/GenBank/DDBJ whole genome shotgun (WGS) entry which is preliminary data.</text>
</comment>
<dbReference type="STRING" id="1797582.A2442_02610"/>
<feature type="chain" id="PRO_5009518335" description="Peptidoglycan binding-like domain-containing protein" evidence="2">
    <location>
        <begin position="32"/>
        <end position="1180"/>
    </location>
</feature>
<gene>
    <name evidence="3" type="ORF">A2442_02610</name>
</gene>
<feature type="compositionally biased region" description="Polar residues" evidence="1">
    <location>
        <begin position="193"/>
        <end position="203"/>
    </location>
</feature>
<dbReference type="EMBL" id="MFAE01000010">
    <property type="protein sequence ID" value="OGD67002.1"/>
    <property type="molecule type" value="Genomic_DNA"/>
</dbReference>
<name>A0A1F5EHV4_9BACT</name>
<evidence type="ECO:0000256" key="2">
    <source>
        <dbReference type="SAM" id="SignalP"/>
    </source>
</evidence>
<feature type="compositionally biased region" description="Low complexity" evidence="1">
    <location>
        <begin position="181"/>
        <end position="192"/>
    </location>
</feature>
<organism evidence="3 4">
    <name type="scientific">Candidatus Campbellbacteria bacterium RIFOXYC2_FULL_35_25</name>
    <dbReference type="NCBI Taxonomy" id="1797582"/>
    <lineage>
        <taxon>Bacteria</taxon>
        <taxon>Candidatus Campbelliibacteriota</taxon>
    </lineage>
</organism>
<proteinExistence type="predicted"/>
<dbReference type="AlphaFoldDB" id="A0A1F5EHV4"/>
<dbReference type="InterPro" id="IPR036366">
    <property type="entry name" value="PGBDSf"/>
</dbReference>
<accession>A0A1F5EHV4</accession>
<evidence type="ECO:0008006" key="5">
    <source>
        <dbReference type="Google" id="ProtNLM"/>
    </source>
</evidence>
<evidence type="ECO:0000313" key="3">
    <source>
        <dbReference type="EMBL" id="OGD67002.1"/>
    </source>
</evidence>
<dbReference type="InterPro" id="IPR036365">
    <property type="entry name" value="PGBD-like_sf"/>
</dbReference>
<sequence>MSKKLKLMVSKVLGTTLALAMVLSIAAPVGAAGLTTDQVTAILSLLSSFGADQATINNVNSALTGVPTTGGTTTGGTCSSYVFNSDLKIGSTGADVLNLQKILNADGVNIASTGAGSPGNETSYFGALTDAGVVRFQNKYASEILAPVGLINGTGYVGASTRAKLNAMCTGGTTTGGTTTGGDTTTPSVGTGLSVSSATQPSASLAPPSTARVPFTRVTLTAGNDGDVTVNSITVERTGLGSDNNFAGIVLLDENGTQLGIAKTLNSNHQATVGETFTVKAGTSKTVTIAGNMAATATMAANAGQVVALSVVGVNTSAAVTGVLPVTGAAHTINATLTVGTATPTRGALDPGVDASSKEIGTTGYTFSSLRITAGSAEEIRIHSIRWNQSGSASSDDLANVMVYVDGTGYATSVSADGKYYTASFGNGIVVGKGLAKEISIKGDIVGGSVRTVTFDLYKATDIYITGETYGYGISADDQDSAVGTLTEGTFNDELTPAYPAYDVTISAGTVNSISKSNDVAAQNIAILSPNQPLGGFEVNIRGEAISVQQMVFNIQATGNEAENITNISLVDGNGSVVAGPVNGVSTSTNSPNGTVTFTDTVTLPVGKTVLSLRGQLGSAFVSNDTVAASTTPSTQWTTVTGQTTGDTISLSSFSSAITANTMTVKAGALAMSVSSQPTARTVIAGSKGFEFARYVLDASQSGEDVRLISMKGLLALTTVTASNLSNCNLYDGTDPITDNTSVTLAAGDVSFTFDNGGLIIPKGTQKAISMKCDLAASATSGSVTWGLTNNASTDSPATGVQSGQTISETMTAAAGQAMTAATSGSYTVTEDTSLLYSVAQAGSTGVTLAKLRFTSGASEAVDLKQLALQLGNTASNSPADLVGEKVMIYNGSTLIGTAQFGGANADNATSTALSPAPRIEAGESIVLTIKGDLSAHNVNEGTPGAFLAITYDGDNVGSNGNYATGASSQTTISSGTTSDVTTAGLRIFRTVPSIAVTSSGGTLVAGADLYKFTVTNPNSRDVVFKKFSMSVATTGGAVTGFTLYGDGVAFNTSTAEAPLGVLELNAGVTSQAKIVPANSSKTYVLRADTAVDTASVSETINLALLADTSYPAIANLMGTVTTVENGSANTDNIIWSPFSTTTPVATSATESNLDWTNGYGLPGFPANAAFPIQTWTRAN</sequence>
<dbReference type="Gene3D" id="1.10.101.10">
    <property type="entry name" value="PGBD-like superfamily/PGBD"/>
    <property type="match status" value="1"/>
</dbReference>